<dbReference type="GO" id="GO:0005737">
    <property type="term" value="C:cytoplasm"/>
    <property type="evidence" value="ECO:0007669"/>
    <property type="project" value="UniProtKB-SubCell"/>
</dbReference>
<dbReference type="PIRSF" id="PIRSF000804">
    <property type="entry name" value="DNA_pol_III_b"/>
    <property type="match status" value="1"/>
</dbReference>
<protein>
    <recommendedName>
        <fullName evidence="3 10">Beta sliding clamp</fullName>
    </recommendedName>
</protein>
<evidence type="ECO:0000259" key="11">
    <source>
        <dbReference type="Pfam" id="PF00712"/>
    </source>
</evidence>
<dbReference type="EMBL" id="FMTS01000012">
    <property type="protein sequence ID" value="SCW84302.1"/>
    <property type="molecule type" value="Genomic_DNA"/>
</dbReference>
<evidence type="ECO:0000256" key="2">
    <source>
        <dbReference type="ARBA" id="ARBA00010752"/>
    </source>
</evidence>
<dbReference type="InterPro" id="IPR022634">
    <property type="entry name" value="DNA_polIII_beta_N"/>
</dbReference>
<feature type="domain" description="DNA polymerase III beta sliding clamp C-terminal" evidence="13">
    <location>
        <begin position="257"/>
        <end position="376"/>
    </location>
</feature>
<dbReference type="Gene3D" id="3.10.150.10">
    <property type="entry name" value="DNA Polymerase III, subunit A, domain 2"/>
    <property type="match status" value="3"/>
</dbReference>
<dbReference type="STRING" id="260084.SAMN02927928_0140"/>
<reference evidence="15" key="1">
    <citation type="submission" date="2016-10" db="EMBL/GenBank/DDBJ databases">
        <authorList>
            <person name="Varghese N."/>
            <person name="Submissions S."/>
        </authorList>
    </citation>
    <scope>NUCLEOTIDE SEQUENCE [LARGE SCALE GENOMIC DNA]</scope>
    <source>
        <strain evidence="15">CGMCC 1.3431</strain>
    </source>
</reference>
<dbReference type="GO" id="GO:0008408">
    <property type="term" value="F:3'-5' exonuclease activity"/>
    <property type="evidence" value="ECO:0007669"/>
    <property type="project" value="InterPro"/>
</dbReference>
<dbReference type="GO" id="GO:0009360">
    <property type="term" value="C:DNA polymerase III complex"/>
    <property type="evidence" value="ECO:0007669"/>
    <property type="project" value="InterPro"/>
</dbReference>
<dbReference type="RefSeq" id="WP_090650898.1">
    <property type="nucleotide sequence ID" value="NZ_CBCRYE010000011.1"/>
</dbReference>
<evidence type="ECO:0000256" key="3">
    <source>
        <dbReference type="ARBA" id="ARBA00021035"/>
    </source>
</evidence>
<dbReference type="InterPro" id="IPR022635">
    <property type="entry name" value="DNA_polIII_beta_C"/>
</dbReference>
<name>A0A1G4TSB6_9CAUL</name>
<dbReference type="PANTHER" id="PTHR30478:SF0">
    <property type="entry name" value="BETA SLIDING CLAMP"/>
    <property type="match status" value="1"/>
</dbReference>
<evidence type="ECO:0000256" key="6">
    <source>
        <dbReference type="ARBA" id="ARBA00022695"/>
    </source>
</evidence>
<evidence type="ECO:0000256" key="4">
    <source>
        <dbReference type="ARBA" id="ARBA00022490"/>
    </source>
</evidence>
<keyword evidence="7 10" id="KW-0235">DNA replication</keyword>
<sequence>MQFTIERGALLKALGHVQNVVERRNTIPILSNVLLSADRSASGGQVSFSATDLDMEIVDTAEAIVSVPGQITAPAHTLYEIVRKLPDGADVELKFAAGDDPRLSVSAGRSRFALPVLPAGDFPIMSSDHEGVSYQILRDDLKRLIDKTRFAVSTEETRYYLNGLFLHCLAEDGSNYLRAVATDGHRLALAEMPAPEGAMGGAGVIIPRKTIDQARRLLDDGTGYVDMTVSPAKIRFQFGNASLTSKIIDGSFPDYGRVIPKGNDKVMTVDAGILSKAVDRVSTISAEKSRSVKMTIEPGRLTLSVRNIEAGQAVEEAEIDYDNETLDIGFNARYIMDVMGQIGGDTVELRFSDASSPTLVLDPVDNGVQYVLMPLRV</sequence>
<keyword evidence="5 10" id="KW-0808">Transferase</keyword>
<dbReference type="SMART" id="SM00480">
    <property type="entry name" value="POL3Bc"/>
    <property type="match status" value="1"/>
</dbReference>
<comment type="function">
    <text evidence="10">Confers DNA tethering and processivity to DNA polymerases and other proteins. Acts as a clamp, forming a ring around DNA (a reaction catalyzed by the clamp-loading complex) which diffuses in an ATP-independent manner freely and bidirectionally along dsDNA. Initially characterized for its ability to contact the catalytic subunit of DNA polymerase III (Pol III), a complex, multichain enzyme responsible for most of the replicative synthesis in bacteria; Pol III exhibits 3'-5' exonuclease proofreading activity. The beta chain is required for initiation of replication as well as for processivity of DNA replication.</text>
</comment>
<dbReference type="PANTHER" id="PTHR30478">
    <property type="entry name" value="DNA POLYMERASE III SUBUNIT BETA"/>
    <property type="match status" value="1"/>
</dbReference>
<evidence type="ECO:0000256" key="5">
    <source>
        <dbReference type="ARBA" id="ARBA00022679"/>
    </source>
</evidence>
<feature type="domain" description="DNA polymerase III beta sliding clamp central" evidence="12">
    <location>
        <begin position="137"/>
        <end position="254"/>
    </location>
</feature>
<dbReference type="OrthoDB" id="8421503at2"/>
<dbReference type="GO" id="GO:0003887">
    <property type="term" value="F:DNA-directed DNA polymerase activity"/>
    <property type="evidence" value="ECO:0007669"/>
    <property type="project" value="UniProtKB-UniRule"/>
</dbReference>
<dbReference type="AlphaFoldDB" id="A0A1G4TSB6"/>
<dbReference type="GO" id="GO:0006271">
    <property type="term" value="P:DNA strand elongation involved in DNA replication"/>
    <property type="evidence" value="ECO:0007669"/>
    <property type="project" value="TreeGrafter"/>
</dbReference>
<keyword evidence="9" id="KW-0238">DNA-binding</keyword>
<dbReference type="GO" id="GO:0003677">
    <property type="term" value="F:DNA binding"/>
    <property type="evidence" value="ECO:0007669"/>
    <property type="project" value="UniProtKB-UniRule"/>
</dbReference>
<keyword evidence="15" id="KW-1185">Reference proteome</keyword>
<gene>
    <name evidence="14" type="ORF">SAMN02927928_0140</name>
</gene>
<comment type="subcellular location">
    <subcellularLocation>
        <location evidence="1 10">Cytoplasm</location>
    </subcellularLocation>
</comment>
<keyword evidence="8 10" id="KW-0239">DNA-directed DNA polymerase</keyword>
<dbReference type="CDD" id="cd00140">
    <property type="entry name" value="beta_clamp"/>
    <property type="match status" value="1"/>
</dbReference>
<feature type="domain" description="DNA polymerase III beta sliding clamp N-terminal" evidence="11">
    <location>
        <begin position="1"/>
        <end position="125"/>
    </location>
</feature>
<organism evidence="14 15">
    <name type="scientific">Asticcacaulis taihuensis</name>
    <dbReference type="NCBI Taxonomy" id="260084"/>
    <lineage>
        <taxon>Bacteria</taxon>
        <taxon>Pseudomonadati</taxon>
        <taxon>Pseudomonadota</taxon>
        <taxon>Alphaproteobacteria</taxon>
        <taxon>Caulobacterales</taxon>
        <taxon>Caulobacteraceae</taxon>
        <taxon>Asticcacaulis</taxon>
    </lineage>
</organism>
<evidence type="ECO:0000259" key="13">
    <source>
        <dbReference type="Pfam" id="PF02768"/>
    </source>
</evidence>
<keyword evidence="4 10" id="KW-0963">Cytoplasm</keyword>
<proteinExistence type="inferred from homology"/>
<dbReference type="Pfam" id="PF02767">
    <property type="entry name" value="DNA_pol3_beta_2"/>
    <property type="match status" value="1"/>
</dbReference>
<dbReference type="NCBIfam" id="TIGR00663">
    <property type="entry name" value="dnan"/>
    <property type="match status" value="1"/>
</dbReference>
<comment type="similarity">
    <text evidence="2 10">Belongs to the beta sliding clamp family.</text>
</comment>
<evidence type="ECO:0000313" key="15">
    <source>
        <dbReference type="Proteomes" id="UP000199150"/>
    </source>
</evidence>
<dbReference type="InterPro" id="IPR046938">
    <property type="entry name" value="DNA_clamp_sf"/>
</dbReference>
<evidence type="ECO:0000256" key="9">
    <source>
        <dbReference type="ARBA" id="ARBA00023125"/>
    </source>
</evidence>
<evidence type="ECO:0000256" key="1">
    <source>
        <dbReference type="ARBA" id="ARBA00004496"/>
    </source>
</evidence>
<evidence type="ECO:0000256" key="10">
    <source>
        <dbReference type="PIRNR" id="PIRNR000804"/>
    </source>
</evidence>
<dbReference type="InterPro" id="IPR001001">
    <property type="entry name" value="DNA_polIII_beta"/>
</dbReference>
<dbReference type="Pfam" id="PF00712">
    <property type="entry name" value="DNA_pol3_beta"/>
    <property type="match status" value="1"/>
</dbReference>
<comment type="subunit">
    <text evidence="10">Forms a ring-shaped head-to-tail homodimer around DNA.</text>
</comment>
<keyword evidence="6 10" id="KW-0548">Nucleotidyltransferase</keyword>
<dbReference type="Proteomes" id="UP000199150">
    <property type="component" value="Unassembled WGS sequence"/>
</dbReference>
<accession>A0A1G4TSB6</accession>
<evidence type="ECO:0000256" key="7">
    <source>
        <dbReference type="ARBA" id="ARBA00022705"/>
    </source>
</evidence>
<dbReference type="Pfam" id="PF02768">
    <property type="entry name" value="DNA_pol3_beta_3"/>
    <property type="match status" value="1"/>
</dbReference>
<evidence type="ECO:0000313" key="14">
    <source>
        <dbReference type="EMBL" id="SCW84302.1"/>
    </source>
</evidence>
<evidence type="ECO:0000256" key="8">
    <source>
        <dbReference type="ARBA" id="ARBA00022932"/>
    </source>
</evidence>
<dbReference type="SUPFAM" id="SSF55979">
    <property type="entry name" value="DNA clamp"/>
    <property type="match status" value="3"/>
</dbReference>
<dbReference type="InterPro" id="IPR022637">
    <property type="entry name" value="DNA_polIII_beta_cen"/>
</dbReference>
<evidence type="ECO:0000259" key="12">
    <source>
        <dbReference type="Pfam" id="PF02767"/>
    </source>
</evidence>